<dbReference type="HAMAP" id="MF_01077">
    <property type="entry name" value="RimP"/>
    <property type="match status" value="1"/>
</dbReference>
<dbReference type="InterPro" id="IPR035956">
    <property type="entry name" value="RimP_N_sf"/>
</dbReference>
<dbReference type="CDD" id="cd01734">
    <property type="entry name" value="YlxS_C"/>
    <property type="match status" value="1"/>
</dbReference>
<evidence type="ECO:0000256" key="3">
    <source>
        <dbReference type="HAMAP-Rule" id="MF_01077"/>
    </source>
</evidence>
<dbReference type="GO" id="GO:0005829">
    <property type="term" value="C:cytosol"/>
    <property type="evidence" value="ECO:0007669"/>
    <property type="project" value="TreeGrafter"/>
</dbReference>
<dbReference type="InterPro" id="IPR003728">
    <property type="entry name" value="Ribosome_maturation_RimP"/>
</dbReference>
<feature type="domain" description="Ribosome maturation factor RimP C-terminal" evidence="5">
    <location>
        <begin position="108"/>
        <end position="186"/>
    </location>
</feature>
<dbReference type="Pfam" id="PF17384">
    <property type="entry name" value="DUF150_C"/>
    <property type="match status" value="1"/>
</dbReference>
<evidence type="ECO:0000313" key="7">
    <source>
        <dbReference type="Proteomes" id="UP000238701"/>
    </source>
</evidence>
<dbReference type="Proteomes" id="UP000238701">
    <property type="component" value="Unassembled WGS sequence"/>
</dbReference>
<evidence type="ECO:0000313" key="6">
    <source>
        <dbReference type="EMBL" id="SPF31572.1"/>
    </source>
</evidence>
<dbReference type="OrthoDB" id="9805006at2"/>
<feature type="domain" description="Ribosome maturation factor RimP N-terminal" evidence="4">
    <location>
        <begin position="67"/>
        <end position="105"/>
    </location>
</feature>
<dbReference type="SUPFAM" id="SSF74942">
    <property type="entry name" value="YhbC-like, C-terminal domain"/>
    <property type="match status" value="1"/>
</dbReference>
<dbReference type="EMBL" id="OMOD01000002">
    <property type="protein sequence ID" value="SPF31572.1"/>
    <property type="molecule type" value="Genomic_DNA"/>
</dbReference>
<dbReference type="GO" id="GO:0000028">
    <property type="term" value="P:ribosomal small subunit assembly"/>
    <property type="evidence" value="ECO:0007669"/>
    <property type="project" value="TreeGrafter"/>
</dbReference>
<comment type="subcellular location">
    <subcellularLocation>
        <location evidence="3">Cytoplasm</location>
    </subcellularLocation>
</comment>
<comment type="function">
    <text evidence="3">Required for maturation of 30S ribosomal subunits.</text>
</comment>
<reference evidence="7" key="1">
    <citation type="submission" date="2018-02" db="EMBL/GenBank/DDBJ databases">
        <authorList>
            <person name="Hausmann B."/>
        </authorList>
    </citation>
    <scope>NUCLEOTIDE SEQUENCE [LARGE SCALE GENOMIC DNA]</scope>
    <source>
        <strain evidence="7">Peat soil MAG SbA1</strain>
    </source>
</reference>
<evidence type="ECO:0000256" key="2">
    <source>
        <dbReference type="ARBA" id="ARBA00022517"/>
    </source>
</evidence>
<keyword evidence="1 3" id="KW-0963">Cytoplasm</keyword>
<dbReference type="Gene3D" id="3.30.300.70">
    <property type="entry name" value="RimP-like superfamily, N-terminal"/>
    <property type="match status" value="1"/>
</dbReference>
<organism evidence="6 7">
    <name type="scientific">Candidatus Sulfotelmatobacter kueseliae</name>
    <dbReference type="NCBI Taxonomy" id="2042962"/>
    <lineage>
        <taxon>Bacteria</taxon>
        <taxon>Pseudomonadati</taxon>
        <taxon>Acidobacteriota</taxon>
        <taxon>Terriglobia</taxon>
        <taxon>Terriglobales</taxon>
        <taxon>Candidatus Korobacteraceae</taxon>
        <taxon>Candidatus Sulfotelmatobacter</taxon>
    </lineage>
</organism>
<dbReference type="AlphaFoldDB" id="A0A2U3JVW9"/>
<dbReference type="Gene3D" id="2.30.30.180">
    <property type="entry name" value="Ribosome maturation factor RimP, C-terminal domain"/>
    <property type="match status" value="1"/>
</dbReference>
<keyword evidence="2 3" id="KW-0690">Ribosome biogenesis</keyword>
<gene>
    <name evidence="3 6" type="primary">rimP</name>
    <name evidence="6" type="ORF">SBA1_100028</name>
</gene>
<dbReference type="InterPro" id="IPR028998">
    <property type="entry name" value="RimP_C"/>
</dbReference>
<dbReference type="PANTHER" id="PTHR33867">
    <property type="entry name" value="RIBOSOME MATURATION FACTOR RIMP"/>
    <property type="match status" value="1"/>
</dbReference>
<sequence>MALDIDRVREVAERVAASSGLEVVEIEFLGGGKARMLRVFLDKPAAGADPLHPGKPKPGFPGAPMLGGVTHGDCANFSREFGTILDVEDVMPGSYTLEVSSPGLDRKLIKAADFTRFVGSRVKLMTRQLVNNNRHFEGRLESFENGRLTLDLSVASKKSQKKMGAAAGQKLEIEFANVEKANLVPEI</sequence>
<dbReference type="Pfam" id="PF02576">
    <property type="entry name" value="RimP_N"/>
    <property type="match status" value="1"/>
</dbReference>
<proteinExistence type="inferred from homology"/>
<comment type="similarity">
    <text evidence="3">Belongs to the RimP family.</text>
</comment>
<evidence type="ECO:0000259" key="4">
    <source>
        <dbReference type="Pfam" id="PF02576"/>
    </source>
</evidence>
<accession>A0A2U3JVW9</accession>
<dbReference type="GO" id="GO:0006412">
    <property type="term" value="P:translation"/>
    <property type="evidence" value="ECO:0007669"/>
    <property type="project" value="TreeGrafter"/>
</dbReference>
<dbReference type="InterPro" id="IPR036847">
    <property type="entry name" value="RimP_C_sf"/>
</dbReference>
<name>A0A2U3JVW9_9BACT</name>
<dbReference type="SUPFAM" id="SSF75420">
    <property type="entry name" value="YhbC-like, N-terminal domain"/>
    <property type="match status" value="1"/>
</dbReference>
<dbReference type="PANTHER" id="PTHR33867:SF1">
    <property type="entry name" value="RIBOSOME MATURATION FACTOR RIMP"/>
    <property type="match status" value="1"/>
</dbReference>
<dbReference type="InterPro" id="IPR028989">
    <property type="entry name" value="RimP_N"/>
</dbReference>
<evidence type="ECO:0000259" key="5">
    <source>
        <dbReference type="Pfam" id="PF17384"/>
    </source>
</evidence>
<evidence type="ECO:0000256" key="1">
    <source>
        <dbReference type="ARBA" id="ARBA00022490"/>
    </source>
</evidence>
<protein>
    <recommendedName>
        <fullName evidence="3">Ribosome maturation factor RimP</fullName>
    </recommendedName>
</protein>